<dbReference type="Proteomes" id="UP001221757">
    <property type="component" value="Unassembled WGS sequence"/>
</dbReference>
<accession>A0AAD7C6G8</accession>
<comment type="caution">
    <text evidence="1">The sequence shown here is derived from an EMBL/GenBank/DDBJ whole genome shotgun (WGS) entry which is preliminary data.</text>
</comment>
<organism evidence="1 2">
    <name type="scientific">Mycena rosella</name>
    <name type="common">Pink bonnet</name>
    <name type="synonym">Agaricus rosellus</name>
    <dbReference type="NCBI Taxonomy" id="1033263"/>
    <lineage>
        <taxon>Eukaryota</taxon>
        <taxon>Fungi</taxon>
        <taxon>Dikarya</taxon>
        <taxon>Basidiomycota</taxon>
        <taxon>Agaricomycotina</taxon>
        <taxon>Agaricomycetes</taxon>
        <taxon>Agaricomycetidae</taxon>
        <taxon>Agaricales</taxon>
        <taxon>Marasmiineae</taxon>
        <taxon>Mycenaceae</taxon>
        <taxon>Mycena</taxon>
    </lineage>
</organism>
<name>A0AAD7C6G8_MYCRO</name>
<gene>
    <name evidence="1" type="ORF">B0H17DRAFT_1216601</name>
</gene>
<evidence type="ECO:0000313" key="1">
    <source>
        <dbReference type="EMBL" id="KAJ7640550.1"/>
    </source>
</evidence>
<proteinExistence type="predicted"/>
<dbReference type="EMBL" id="JARKIE010000428">
    <property type="protein sequence ID" value="KAJ7640550.1"/>
    <property type="molecule type" value="Genomic_DNA"/>
</dbReference>
<protein>
    <submittedName>
        <fullName evidence="1">Uncharacterized protein</fullName>
    </submittedName>
</protein>
<reference evidence="1" key="1">
    <citation type="submission" date="2023-03" db="EMBL/GenBank/DDBJ databases">
        <title>Massive genome expansion in bonnet fungi (Mycena s.s.) driven by repeated elements and novel gene families across ecological guilds.</title>
        <authorList>
            <consortium name="Lawrence Berkeley National Laboratory"/>
            <person name="Harder C.B."/>
            <person name="Miyauchi S."/>
            <person name="Viragh M."/>
            <person name="Kuo A."/>
            <person name="Thoen E."/>
            <person name="Andreopoulos B."/>
            <person name="Lu D."/>
            <person name="Skrede I."/>
            <person name="Drula E."/>
            <person name="Henrissat B."/>
            <person name="Morin E."/>
            <person name="Kohler A."/>
            <person name="Barry K."/>
            <person name="LaButti K."/>
            <person name="Morin E."/>
            <person name="Salamov A."/>
            <person name="Lipzen A."/>
            <person name="Mereny Z."/>
            <person name="Hegedus B."/>
            <person name="Baldrian P."/>
            <person name="Stursova M."/>
            <person name="Weitz H."/>
            <person name="Taylor A."/>
            <person name="Grigoriev I.V."/>
            <person name="Nagy L.G."/>
            <person name="Martin F."/>
            <person name="Kauserud H."/>
        </authorList>
    </citation>
    <scope>NUCLEOTIDE SEQUENCE</scope>
    <source>
        <strain evidence="1">CBHHK067</strain>
    </source>
</reference>
<sequence>MPSTEEWDLRDGHMGAMLYQNIKDPKAHGLDVTDMAHQMWVTLHAKFNRISEVLKGLALEKLHSAKLASGRGIPVHLDELARLRAEVTRVGGRISNVEMNSTISLPPLEFSGSIMNMQRITVTFELTNELRTYWDLVYKQEVETAASGVANALAANVGRITCMNRPVTAHTKEHCWARGGRREGQAPRWWMALAGMAPCQQLIDAAKATRAAR</sequence>
<dbReference type="AlphaFoldDB" id="A0AAD7C6G8"/>
<keyword evidence="2" id="KW-1185">Reference proteome</keyword>
<evidence type="ECO:0000313" key="2">
    <source>
        <dbReference type="Proteomes" id="UP001221757"/>
    </source>
</evidence>
<dbReference type="Pfam" id="PF14223">
    <property type="entry name" value="Retrotran_gag_2"/>
    <property type="match status" value="1"/>
</dbReference>